<dbReference type="PANTHER" id="PTHR44591">
    <property type="entry name" value="STRESS RESPONSE REGULATOR PROTEIN 1"/>
    <property type="match status" value="1"/>
</dbReference>
<dbReference type="Proteomes" id="UP000316495">
    <property type="component" value="Unassembled WGS sequence"/>
</dbReference>
<dbReference type="GO" id="GO:0000160">
    <property type="term" value="P:phosphorelay signal transduction system"/>
    <property type="evidence" value="ECO:0007669"/>
    <property type="project" value="InterPro"/>
</dbReference>
<dbReference type="PROSITE" id="PS50110">
    <property type="entry name" value="RESPONSE_REGULATORY"/>
    <property type="match status" value="1"/>
</dbReference>
<sequence>MAGKRNTILIAEDDRDLSEMYAKAFIANGFEVIRCSDGKEVLKKIKENFDLIDLITLDIIMPKMDGFDLLEKIHSNAEYSKIPIIVLTNLDQNGDRDAALSLGAKKYLIKANTKPSQVVFAVKEQLGISSPQRKIV</sequence>
<protein>
    <submittedName>
        <fullName evidence="4">Response regulator receiver protein</fullName>
    </submittedName>
</protein>
<dbReference type="AlphaFoldDB" id="A0A554LPW2"/>
<dbReference type="PANTHER" id="PTHR44591:SF3">
    <property type="entry name" value="RESPONSE REGULATORY DOMAIN-CONTAINING PROTEIN"/>
    <property type="match status" value="1"/>
</dbReference>
<dbReference type="CDD" id="cd17574">
    <property type="entry name" value="REC_OmpR"/>
    <property type="match status" value="1"/>
</dbReference>
<dbReference type="EMBL" id="VMGN01000004">
    <property type="protein sequence ID" value="TSC94903.1"/>
    <property type="molecule type" value="Genomic_DNA"/>
</dbReference>
<dbReference type="SUPFAM" id="SSF52172">
    <property type="entry name" value="CheY-like"/>
    <property type="match status" value="1"/>
</dbReference>
<dbReference type="Gene3D" id="3.40.50.2300">
    <property type="match status" value="1"/>
</dbReference>
<evidence type="ECO:0000256" key="1">
    <source>
        <dbReference type="ARBA" id="ARBA00022553"/>
    </source>
</evidence>
<keyword evidence="1 2" id="KW-0597">Phosphoprotein</keyword>
<evidence type="ECO:0000313" key="5">
    <source>
        <dbReference type="Proteomes" id="UP000316495"/>
    </source>
</evidence>
<dbReference type="InterPro" id="IPR011006">
    <property type="entry name" value="CheY-like_superfamily"/>
</dbReference>
<gene>
    <name evidence="4" type="ORF">Athens101428_109</name>
</gene>
<evidence type="ECO:0000313" key="4">
    <source>
        <dbReference type="EMBL" id="TSC94903.1"/>
    </source>
</evidence>
<dbReference type="InterPro" id="IPR001789">
    <property type="entry name" value="Sig_transdc_resp-reg_receiver"/>
</dbReference>
<organism evidence="4 5">
    <name type="scientific">Candidatus Berkelbacteria bacterium Athens1014_28</name>
    <dbReference type="NCBI Taxonomy" id="2017145"/>
    <lineage>
        <taxon>Bacteria</taxon>
        <taxon>Candidatus Berkelbacteria</taxon>
    </lineage>
</organism>
<dbReference type="Pfam" id="PF00072">
    <property type="entry name" value="Response_reg"/>
    <property type="match status" value="1"/>
</dbReference>
<feature type="domain" description="Response regulatory" evidence="3">
    <location>
        <begin position="7"/>
        <end position="125"/>
    </location>
</feature>
<feature type="modified residue" description="4-aspartylphosphate" evidence="2">
    <location>
        <position position="58"/>
    </location>
</feature>
<reference evidence="4 5" key="1">
    <citation type="submission" date="2017-07" db="EMBL/GenBank/DDBJ databases">
        <title>Mechanisms for carbon and nitrogen cycling indicate functional differentiation within the Candidate Phyla Radiation.</title>
        <authorList>
            <person name="Danczak R.E."/>
            <person name="Johnston M.D."/>
            <person name="Kenah C."/>
            <person name="Slattery M."/>
            <person name="Wrighton K.C."/>
            <person name="Wilkins M.J."/>
        </authorList>
    </citation>
    <scope>NUCLEOTIDE SEQUENCE [LARGE SCALE GENOMIC DNA]</scope>
    <source>
        <strain evidence="4">Athens1014_28</strain>
    </source>
</reference>
<evidence type="ECO:0000256" key="2">
    <source>
        <dbReference type="PROSITE-ProRule" id="PRU00169"/>
    </source>
</evidence>
<dbReference type="InterPro" id="IPR050595">
    <property type="entry name" value="Bact_response_regulator"/>
</dbReference>
<dbReference type="SMART" id="SM00448">
    <property type="entry name" value="REC"/>
    <property type="match status" value="1"/>
</dbReference>
<accession>A0A554LPW2</accession>
<comment type="caution">
    <text evidence="4">The sequence shown here is derived from an EMBL/GenBank/DDBJ whole genome shotgun (WGS) entry which is preliminary data.</text>
</comment>
<name>A0A554LPW2_9BACT</name>
<proteinExistence type="predicted"/>
<evidence type="ECO:0000259" key="3">
    <source>
        <dbReference type="PROSITE" id="PS50110"/>
    </source>
</evidence>